<dbReference type="Proteomes" id="UP001500016">
    <property type="component" value="Unassembled WGS sequence"/>
</dbReference>
<name>A0ABN2W4S2_9ACTN</name>
<dbReference type="SUPFAM" id="SSF52540">
    <property type="entry name" value="P-loop containing nucleoside triphosphate hydrolases"/>
    <property type="match status" value="1"/>
</dbReference>
<protein>
    <recommendedName>
        <fullName evidence="3">DUF1611 domain-containing protein</fullName>
    </recommendedName>
</protein>
<evidence type="ECO:0000313" key="1">
    <source>
        <dbReference type="EMBL" id="GAA2083201.1"/>
    </source>
</evidence>
<accession>A0ABN2W4S2</accession>
<dbReference type="Gene3D" id="3.40.50.300">
    <property type="entry name" value="P-loop containing nucleotide triphosphate hydrolases"/>
    <property type="match status" value="1"/>
</dbReference>
<dbReference type="InterPro" id="IPR027417">
    <property type="entry name" value="P-loop_NTPase"/>
</dbReference>
<evidence type="ECO:0008006" key="3">
    <source>
        <dbReference type="Google" id="ProtNLM"/>
    </source>
</evidence>
<reference evidence="1 2" key="1">
    <citation type="journal article" date="2019" name="Int. J. Syst. Evol. Microbiol.">
        <title>The Global Catalogue of Microorganisms (GCM) 10K type strain sequencing project: providing services to taxonomists for standard genome sequencing and annotation.</title>
        <authorList>
            <consortium name="The Broad Institute Genomics Platform"/>
            <consortium name="The Broad Institute Genome Sequencing Center for Infectious Disease"/>
            <person name="Wu L."/>
            <person name="Ma J."/>
        </authorList>
    </citation>
    <scope>NUCLEOTIDE SEQUENCE [LARGE SCALE GENOMIC DNA]</scope>
    <source>
        <strain evidence="1 2">JCM 15478</strain>
    </source>
</reference>
<sequence>MLARVTSVGKYPAVLEIPSGRERPLWAGDVLIGVLANRFSSTSLYGRIPEGGLEVRVDRATDLLSLAGVIGPAQARPSALASHTEVRLLGLVADARKPAQPLGLLPKSPQHYRSCPTIVIGGTASNVGKTTFAGNLVRHLVRRAGLRVGVTKLAGTGRLGDLLQLSDAGAHASADFVDAGLATTYGLPDETVTTAAKYLLTRLREQESQVIVAELGGDLWEAGIPALLDDPELQESFRCLVVIPSDTMATLGAAHWLRQRGIECPVFHGMPPRNELASMDRLTAGLGEKPVDARSAHDMGVLLGKALPDLRFPALPDHE</sequence>
<dbReference type="RefSeq" id="WP_344530659.1">
    <property type="nucleotide sequence ID" value="NZ_BAAAPE010000011.1"/>
</dbReference>
<proteinExistence type="predicted"/>
<gene>
    <name evidence="1" type="ORF">GCM10009801_43500</name>
</gene>
<evidence type="ECO:0000313" key="2">
    <source>
        <dbReference type="Proteomes" id="UP001500016"/>
    </source>
</evidence>
<organism evidence="1 2">
    <name type="scientific">Streptomyces albiaxialis</name>
    <dbReference type="NCBI Taxonomy" id="329523"/>
    <lineage>
        <taxon>Bacteria</taxon>
        <taxon>Bacillati</taxon>
        <taxon>Actinomycetota</taxon>
        <taxon>Actinomycetes</taxon>
        <taxon>Kitasatosporales</taxon>
        <taxon>Streptomycetaceae</taxon>
        <taxon>Streptomyces</taxon>
    </lineage>
</organism>
<keyword evidence="2" id="KW-1185">Reference proteome</keyword>
<dbReference type="EMBL" id="BAAAPE010000011">
    <property type="protein sequence ID" value="GAA2083201.1"/>
    <property type="molecule type" value="Genomic_DNA"/>
</dbReference>
<comment type="caution">
    <text evidence="1">The sequence shown here is derived from an EMBL/GenBank/DDBJ whole genome shotgun (WGS) entry which is preliminary data.</text>
</comment>